<evidence type="ECO:0000313" key="2">
    <source>
        <dbReference type="EMBL" id="KAI5425551.1"/>
    </source>
</evidence>
<feature type="coiled-coil region" evidence="1">
    <location>
        <begin position="157"/>
        <end position="220"/>
    </location>
</feature>
<sequence length="319" mass="35997">MASGSGSCSGSGSGRGLRESLEVEEGQEKINAACSSLIKIGFSPKLFTVKNLLNFGYTEIDFLEFIEPISSITNLDDLRHLFNAANEWLLLSSIVTPNEFLRFVHCMKWLNGEHAKKKMADALLEKKNPENKKEMSKADVLLAEMLLDFTASGIRERNRIESEIDELKKRQKDLEAESASIGVDYAASSTQEHKRIKIDIEELKKRQKDLEAKLASISDDLKEKLGPIYEYEEPSLTELRTEAYKIYVTDCRFKGITATPELDEMGYATVVDVFGGIVKERHFVKFLNDPVRREKIENYFKEYAGGSGDKKKGAAMEDL</sequence>
<reference evidence="2 3" key="1">
    <citation type="journal article" date="2022" name="Nat. Genet.">
        <title>Improved pea reference genome and pan-genome highlight genomic features and evolutionary characteristics.</title>
        <authorList>
            <person name="Yang T."/>
            <person name="Liu R."/>
            <person name="Luo Y."/>
            <person name="Hu S."/>
            <person name="Wang D."/>
            <person name="Wang C."/>
            <person name="Pandey M.K."/>
            <person name="Ge S."/>
            <person name="Xu Q."/>
            <person name="Li N."/>
            <person name="Li G."/>
            <person name="Huang Y."/>
            <person name="Saxena R.K."/>
            <person name="Ji Y."/>
            <person name="Li M."/>
            <person name="Yan X."/>
            <person name="He Y."/>
            <person name="Liu Y."/>
            <person name="Wang X."/>
            <person name="Xiang C."/>
            <person name="Varshney R.K."/>
            <person name="Ding H."/>
            <person name="Gao S."/>
            <person name="Zong X."/>
        </authorList>
    </citation>
    <scope>NUCLEOTIDE SEQUENCE [LARGE SCALE GENOMIC DNA]</scope>
    <source>
        <strain evidence="2 3">cv. Zhongwan 6</strain>
    </source>
</reference>
<name>A0A9D4XVN3_PEA</name>
<gene>
    <name evidence="2" type="ORF">KIW84_031379</name>
</gene>
<evidence type="ECO:0000313" key="3">
    <source>
        <dbReference type="Proteomes" id="UP001058974"/>
    </source>
</evidence>
<evidence type="ECO:0000256" key="1">
    <source>
        <dbReference type="SAM" id="Coils"/>
    </source>
</evidence>
<protein>
    <submittedName>
        <fullName evidence="2">Uncharacterized protein</fullName>
    </submittedName>
</protein>
<accession>A0A9D4XVN3</accession>
<keyword evidence="1" id="KW-0175">Coiled coil</keyword>
<dbReference type="Proteomes" id="UP001058974">
    <property type="component" value="Chromosome 3"/>
</dbReference>
<dbReference type="AlphaFoldDB" id="A0A9D4XVN3"/>
<keyword evidence="3" id="KW-1185">Reference proteome</keyword>
<dbReference type="EMBL" id="JAMSHJ010000003">
    <property type="protein sequence ID" value="KAI5425551.1"/>
    <property type="molecule type" value="Genomic_DNA"/>
</dbReference>
<dbReference type="Gramene" id="Psat03G0137900-T1">
    <property type="protein sequence ID" value="KAI5425551.1"/>
    <property type="gene ID" value="KIW84_031379"/>
</dbReference>
<proteinExistence type="predicted"/>
<dbReference type="Gramene" id="Psat3g035240.1">
    <property type="protein sequence ID" value="Psat3g035240.1.cds1"/>
    <property type="gene ID" value="Psat3g035240"/>
</dbReference>
<organism evidence="2 3">
    <name type="scientific">Pisum sativum</name>
    <name type="common">Garden pea</name>
    <name type="synonym">Lathyrus oleraceus</name>
    <dbReference type="NCBI Taxonomy" id="3888"/>
    <lineage>
        <taxon>Eukaryota</taxon>
        <taxon>Viridiplantae</taxon>
        <taxon>Streptophyta</taxon>
        <taxon>Embryophyta</taxon>
        <taxon>Tracheophyta</taxon>
        <taxon>Spermatophyta</taxon>
        <taxon>Magnoliopsida</taxon>
        <taxon>eudicotyledons</taxon>
        <taxon>Gunneridae</taxon>
        <taxon>Pentapetalae</taxon>
        <taxon>rosids</taxon>
        <taxon>fabids</taxon>
        <taxon>Fabales</taxon>
        <taxon>Fabaceae</taxon>
        <taxon>Papilionoideae</taxon>
        <taxon>50 kb inversion clade</taxon>
        <taxon>NPAAA clade</taxon>
        <taxon>Hologalegina</taxon>
        <taxon>IRL clade</taxon>
        <taxon>Fabeae</taxon>
        <taxon>Lathyrus</taxon>
    </lineage>
</organism>
<comment type="caution">
    <text evidence="2">The sequence shown here is derived from an EMBL/GenBank/DDBJ whole genome shotgun (WGS) entry which is preliminary data.</text>
</comment>